<feature type="region of interest" description="Disordered" evidence="2">
    <location>
        <begin position="321"/>
        <end position="391"/>
    </location>
</feature>
<feature type="compositionally biased region" description="Basic residues" evidence="2">
    <location>
        <begin position="60"/>
        <end position="87"/>
    </location>
</feature>
<dbReference type="InterPro" id="IPR006768">
    <property type="entry name" value="Cwf19-like_C_dom-1"/>
</dbReference>
<dbReference type="Pfam" id="PF04676">
    <property type="entry name" value="CwfJ_C_2"/>
    <property type="match status" value="1"/>
</dbReference>
<organism evidence="5">
    <name type="scientific">Culicoides sonorensis</name>
    <name type="common">Biting midge</name>
    <dbReference type="NCBI Taxonomy" id="179676"/>
    <lineage>
        <taxon>Eukaryota</taxon>
        <taxon>Metazoa</taxon>
        <taxon>Ecdysozoa</taxon>
        <taxon>Arthropoda</taxon>
        <taxon>Hexapoda</taxon>
        <taxon>Insecta</taxon>
        <taxon>Pterygota</taxon>
        <taxon>Neoptera</taxon>
        <taxon>Endopterygota</taxon>
        <taxon>Diptera</taxon>
        <taxon>Nematocera</taxon>
        <taxon>Chironomoidea</taxon>
        <taxon>Ceratopogonidae</taxon>
        <taxon>Ceratopogoninae</taxon>
        <taxon>Culicoides</taxon>
        <taxon>Monoculicoides</taxon>
    </lineage>
</organism>
<dbReference type="InterPro" id="IPR006767">
    <property type="entry name" value="Cwf19-like_C_dom-2"/>
</dbReference>
<dbReference type="EMBL" id="UFQT01000848">
    <property type="protein sequence ID" value="SSX27624.1"/>
    <property type="molecule type" value="Genomic_DNA"/>
</dbReference>
<accession>A0A336MBB8</accession>
<dbReference type="Gene3D" id="3.30.428.10">
    <property type="entry name" value="HIT-like"/>
    <property type="match status" value="1"/>
</dbReference>
<protein>
    <submittedName>
        <fullName evidence="5">CSON014691 protein</fullName>
    </submittedName>
</protein>
<feature type="region of interest" description="Disordered" evidence="2">
    <location>
        <begin position="1"/>
        <end position="285"/>
    </location>
</feature>
<feature type="compositionally biased region" description="Basic and acidic residues" evidence="2">
    <location>
        <begin position="7"/>
        <end position="47"/>
    </location>
</feature>
<dbReference type="AlphaFoldDB" id="A0A336MBB8"/>
<comment type="similarity">
    <text evidence="1">Belongs to the CWF19 family.</text>
</comment>
<dbReference type="Pfam" id="PF04677">
    <property type="entry name" value="CwfJ_C_1"/>
    <property type="match status" value="1"/>
</dbReference>
<dbReference type="PANTHER" id="PTHR12072">
    <property type="entry name" value="CWF19, CELL CYCLE CONTROL PROTEIN"/>
    <property type="match status" value="1"/>
</dbReference>
<evidence type="ECO:0000256" key="2">
    <source>
        <dbReference type="SAM" id="MobiDB-lite"/>
    </source>
</evidence>
<dbReference type="PANTHER" id="PTHR12072:SF5">
    <property type="entry name" value="CWF19-LIKE PROTEIN 2"/>
    <property type="match status" value="1"/>
</dbReference>
<dbReference type="InterPro" id="IPR036265">
    <property type="entry name" value="HIT-like_sf"/>
</dbReference>
<evidence type="ECO:0000313" key="5">
    <source>
        <dbReference type="EMBL" id="SSX27624.1"/>
    </source>
</evidence>
<dbReference type="OMA" id="PWHVGLQ"/>
<evidence type="ECO:0000256" key="1">
    <source>
        <dbReference type="ARBA" id="ARBA00006795"/>
    </source>
</evidence>
<feature type="compositionally biased region" description="Basic and acidic residues" evidence="2">
    <location>
        <begin position="160"/>
        <end position="184"/>
    </location>
</feature>
<dbReference type="GO" id="GO:0071014">
    <property type="term" value="C:post-mRNA release spliceosomal complex"/>
    <property type="evidence" value="ECO:0007669"/>
    <property type="project" value="TreeGrafter"/>
</dbReference>
<feature type="compositionally biased region" description="Basic residues" evidence="2">
    <location>
        <begin position="102"/>
        <end position="112"/>
    </location>
</feature>
<proteinExistence type="inferred from homology"/>
<sequence>MSFIEFESARDKEKNRNELRNVREQMLKEAEARFHQREEREKQKLLKGDTNFLLPSIEKKLKKNEKKSKKDKKKKKSSKSKKKRKKSSSSDSDSSSDDSDKKSRKKRKKKKYSSSSSSSSSESEDEWVVKEPVTSSKSQEPSSAPVRDSWMFDTTILTYSKEKKEPKKDEKKHIDSYDPTKSVKELNPYWKDGGSGLPSTANTFRKPKEDSDDEAPPRYQSHSNVQRGNWRKKAAVPEIQEKPIPVEEKPQSESSGSSESESEDEEPSEKTESKSSSMNNFLTDQQMNELGAKIVKAEIMGNEALAAQLKEKLELARECRKNVKVAPKNPQKSSSNKKDGEEEVVILTKSSTKGTSRPLDFQDPFGENRGGSKKKKQKPADTHAGGERVKFFPDDDKYDIKQMFEREKFTTSSDGDAQFTKIAMASSKAGSSRDNLEDIFASEAYKSMSDSKISERERARAINEHQKTAKVLENCELCIDSEKIEKQLIVALGNKVYLSLPWHEGLQQGHCIISTTAHVSCSTNLDEDAWTEVNDFRKALTRMFAAKKQDVIFFETVRYLHKNPHMVIHCVPSKDFEMAPFYFKKAIQESEREWSMNKQLIDLRKEKKDLRRAIPRGLPYFWVNFGMDDGFAHVIEEPERFPPNFAQEIIGGILELDARTYRKPRREHNPIPKVKRFAEWWKHYDCTRD</sequence>
<dbReference type="GO" id="GO:0000398">
    <property type="term" value="P:mRNA splicing, via spliceosome"/>
    <property type="evidence" value="ECO:0007669"/>
    <property type="project" value="TreeGrafter"/>
</dbReference>
<dbReference type="InterPro" id="IPR040194">
    <property type="entry name" value="Cwf19-like"/>
</dbReference>
<gene>
    <name evidence="5" type="primary">CSON014691</name>
</gene>
<feature type="domain" description="Cwf19-like protein C-terminal" evidence="3">
    <location>
        <begin position="593"/>
        <end position="687"/>
    </location>
</feature>
<name>A0A336MBB8_CULSO</name>
<evidence type="ECO:0000259" key="4">
    <source>
        <dbReference type="Pfam" id="PF04677"/>
    </source>
</evidence>
<feature type="compositionally biased region" description="Basic and acidic residues" evidence="2">
    <location>
        <begin position="378"/>
        <end position="391"/>
    </location>
</feature>
<dbReference type="SUPFAM" id="SSF54197">
    <property type="entry name" value="HIT-like"/>
    <property type="match status" value="1"/>
</dbReference>
<feature type="compositionally biased region" description="Polar residues" evidence="2">
    <location>
        <begin position="133"/>
        <end position="142"/>
    </location>
</feature>
<dbReference type="VEuPathDB" id="VectorBase:CSON014691"/>
<feature type="domain" description="Cwf19-like C-terminal" evidence="4">
    <location>
        <begin position="463"/>
        <end position="584"/>
    </location>
</feature>
<evidence type="ECO:0000259" key="3">
    <source>
        <dbReference type="Pfam" id="PF04676"/>
    </source>
</evidence>
<reference evidence="5" key="1">
    <citation type="submission" date="2018-07" db="EMBL/GenBank/DDBJ databases">
        <authorList>
            <person name="Quirk P.G."/>
            <person name="Krulwich T.A."/>
        </authorList>
    </citation>
    <scope>NUCLEOTIDE SEQUENCE</scope>
</reference>
<feature type="compositionally biased region" description="Basic and acidic residues" evidence="2">
    <location>
        <begin position="239"/>
        <end position="251"/>
    </location>
</feature>